<dbReference type="Pfam" id="PF07714">
    <property type="entry name" value="PK_Tyr_Ser-Thr"/>
    <property type="match status" value="1"/>
</dbReference>
<protein>
    <recommendedName>
        <fullName evidence="1">Serine-threonine/tyrosine-protein kinase catalytic domain-containing protein</fullName>
    </recommendedName>
</protein>
<dbReference type="AlphaFoldDB" id="A0A9P6EBR6"/>
<feature type="domain" description="Serine-threonine/tyrosine-protein kinase catalytic" evidence="1">
    <location>
        <begin position="312"/>
        <end position="348"/>
    </location>
</feature>
<dbReference type="Gene3D" id="1.10.510.10">
    <property type="entry name" value="Transferase(Phosphotransferase) domain 1"/>
    <property type="match status" value="1"/>
</dbReference>
<accession>A0A9P6EBR6</accession>
<dbReference type="GO" id="GO:0004672">
    <property type="term" value="F:protein kinase activity"/>
    <property type="evidence" value="ECO:0007669"/>
    <property type="project" value="InterPro"/>
</dbReference>
<proteinExistence type="predicted"/>
<dbReference type="EMBL" id="MU157875">
    <property type="protein sequence ID" value="KAF9526162.1"/>
    <property type="molecule type" value="Genomic_DNA"/>
</dbReference>
<comment type="caution">
    <text evidence="2">The sequence shown here is derived from an EMBL/GenBank/DDBJ whole genome shotgun (WGS) entry which is preliminary data.</text>
</comment>
<dbReference type="InterPro" id="IPR001245">
    <property type="entry name" value="Ser-Thr/Tyr_kinase_cat_dom"/>
</dbReference>
<evidence type="ECO:0000259" key="1">
    <source>
        <dbReference type="Pfam" id="PF07714"/>
    </source>
</evidence>
<gene>
    <name evidence="2" type="ORF">CPB83DRAFT_896460</name>
</gene>
<reference evidence="2" key="1">
    <citation type="submission" date="2020-11" db="EMBL/GenBank/DDBJ databases">
        <authorList>
            <consortium name="DOE Joint Genome Institute"/>
            <person name="Ahrendt S."/>
            <person name="Riley R."/>
            <person name="Andreopoulos W."/>
            <person name="Labutti K."/>
            <person name="Pangilinan J."/>
            <person name="Ruiz-Duenas F.J."/>
            <person name="Barrasa J.M."/>
            <person name="Sanchez-Garcia M."/>
            <person name="Camarero S."/>
            <person name="Miyauchi S."/>
            <person name="Serrano A."/>
            <person name="Linde D."/>
            <person name="Babiker R."/>
            <person name="Drula E."/>
            <person name="Ayuso-Fernandez I."/>
            <person name="Pacheco R."/>
            <person name="Padilla G."/>
            <person name="Ferreira P."/>
            <person name="Barriuso J."/>
            <person name="Kellner H."/>
            <person name="Castanera R."/>
            <person name="Alfaro M."/>
            <person name="Ramirez L."/>
            <person name="Pisabarro A.G."/>
            <person name="Kuo A."/>
            <person name="Tritt A."/>
            <person name="Lipzen A."/>
            <person name="He G."/>
            <person name="Yan M."/>
            <person name="Ng V."/>
            <person name="Cullen D."/>
            <person name="Martin F."/>
            <person name="Rosso M.-N."/>
            <person name="Henrissat B."/>
            <person name="Hibbett D."/>
            <person name="Martinez A.T."/>
            <person name="Grigoriev I.V."/>
        </authorList>
    </citation>
    <scope>NUCLEOTIDE SEQUENCE</scope>
    <source>
        <strain evidence="2">CBS 506.95</strain>
    </source>
</reference>
<evidence type="ECO:0000313" key="3">
    <source>
        <dbReference type="Proteomes" id="UP000807306"/>
    </source>
</evidence>
<dbReference type="InterPro" id="IPR011009">
    <property type="entry name" value="Kinase-like_dom_sf"/>
</dbReference>
<evidence type="ECO:0000313" key="2">
    <source>
        <dbReference type="EMBL" id="KAF9526162.1"/>
    </source>
</evidence>
<dbReference type="Gene3D" id="3.30.200.20">
    <property type="entry name" value="Phosphorylase Kinase, domain 1"/>
    <property type="match status" value="1"/>
</dbReference>
<sequence length="420" mass="47370">MELWSDSDAPFGLPDPSAYIKLVKKQLSTNRSRLGMPIAGPNLDDWNKLRSLQPADNVRPILLRIAQKLREYPRLLYGVNCLIQPRYRVECSTTTAEVKHFVLVDQASRYSEMYSFVDHMLVISHTSQSIQELMQGNPEWESAVGASADGDWLACVAQILQEMIHHPPNNLSKPDKLLARTRLHRLAKAGFLPPSSFIHFVEPNIPQFDSMIEYSTSGGFCDAHKITINKVPLCFRVLRQWESSDSGKKVYKEFCRELSVWQQLRYPNILSLMGATTEAFPGRYCFLVPWLSNGPITSYLKSQPYFTPPVGHKDLRGDNVLVRHDLVCVITDFGLASVLETQRTTTAGRGNEFEDEDEDDSIGLEIEPLSRPGTPTSDSRISLKNSKASMVPILRDRRVVAVDSEVPDECEFGIDDRTPA</sequence>
<organism evidence="2 3">
    <name type="scientific">Crepidotus variabilis</name>
    <dbReference type="NCBI Taxonomy" id="179855"/>
    <lineage>
        <taxon>Eukaryota</taxon>
        <taxon>Fungi</taxon>
        <taxon>Dikarya</taxon>
        <taxon>Basidiomycota</taxon>
        <taxon>Agaricomycotina</taxon>
        <taxon>Agaricomycetes</taxon>
        <taxon>Agaricomycetidae</taxon>
        <taxon>Agaricales</taxon>
        <taxon>Agaricineae</taxon>
        <taxon>Crepidotaceae</taxon>
        <taxon>Crepidotus</taxon>
    </lineage>
</organism>
<dbReference type="OrthoDB" id="346907at2759"/>
<keyword evidence="3" id="KW-1185">Reference proteome</keyword>
<dbReference type="SUPFAM" id="SSF56112">
    <property type="entry name" value="Protein kinase-like (PK-like)"/>
    <property type="match status" value="1"/>
</dbReference>
<name>A0A9P6EBR6_9AGAR</name>
<dbReference type="Proteomes" id="UP000807306">
    <property type="component" value="Unassembled WGS sequence"/>
</dbReference>